<dbReference type="PANTHER" id="PTHR16166">
    <property type="entry name" value="VACUOLAR PROTEIN SORTING-ASSOCIATED PROTEIN VPS13"/>
    <property type="match status" value="1"/>
</dbReference>
<dbReference type="AlphaFoldDB" id="K1QCI3"/>
<dbReference type="GO" id="GO:0008270">
    <property type="term" value="F:zinc ion binding"/>
    <property type="evidence" value="ECO:0007669"/>
    <property type="project" value="InterPro"/>
</dbReference>
<dbReference type="HOGENOM" id="CLU_590877_0_0_1"/>
<dbReference type="PROSITE" id="PS50119">
    <property type="entry name" value="ZF_BBOX"/>
    <property type="match status" value="1"/>
</dbReference>
<accession>K1QCI3</accession>
<dbReference type="InterPro" id="IPR056748">
    <property type="entry name" value="VPS13-like_C"/>
</dbReference>
<dbReference type="PANTHER" id="PTHR16166:SF141">
    <property type="entry name" value="INTERMEMBRANE LIPID TRANSFER PROTEIN VPS13D"/>
    <property type="match status" value="1"/>
</dbReference>
<dbReference type="GO" id="GO:0007005">
    <property type="term" value="P:mitochondrion organization"/>
    <property type="evidence" value="ECO:0007669"/>
    <property type="project" value="TreeGrafter"/>
</dbReference>
<gene>
    <name evidence="1" type="ORF">CGI_10020009</name>
</gene>
<dbReference type="GO" id="GO:0006623">
    <property type="term" value="P:protein targeting to vacuole"/>
    <property type="evidence" value="ECO:0007669"/>
    <property type="project" value="TreeGrafter"/>
</dbReference>
<dbReference type="InterPro" id="IPR000315">
    <property type="entry name" value="Znf_B-box"/>
</dbReference>
<protein>
    <submittedName>
        <fullName evidence="1">Vacuolar protein sorting-associated protein 13D</fullName>
    </submittedName>
</protein>
<dbReference type="SUPFAM" id="SSF57845">
    <property type="entry name" value="B-box zinc-binding domain"/>
    <property type="match status" value="1"/>
</dbReference>
<sequence>MDRNYQDRQEQLKTSAQSSKGHLLAGVKGFGNGLFGAMTSMFTQPYDGFKEDGIEGFVTGLGKGVIGTVTKPVVGVLDLASGAANAIKDTSSSCSRISPPPVRLPRCCHGAGMLLPAYSKNQAKSQKLLHDLNKKNLDEFFIAVEQLRREDNLTSLITSTQVYFLLGGMPDSSNIILRVPHKDLFQCLVVENNGRYYLEVIRVQTTGSDPQRVPQIRCDKLAVAERVSQQITYARNLYEEQQHTLTTSETEDSTYDARKDNCVMTVYELNENFVLKHAHFYIHESTEHKVVSFKKRGSTTKCQKHSSKVCELYCEQCDIPICVQCASKEHKGHDFVDMMETLVNQRKIILGDLQELEKFIYPKYQEIATIIPIQKADLNENSLKMTTAIDKHGEDLHKEIDTIIKKLKSDLAEMDSKHLILLNKQENEVKRTIFEIKQCIADLKKLLDSNDLSLVSAYKSRNV</sequence>
<dbReference type="SMART" id="SM00336">
    <property type="entry name" value="BBOX"/>
    <property type="match status" value="1"/>
</dbReference>
<dbReference type="GO" id="GO:0045053">
    <property type="term" value="P:protein retention in Golgi apparatus"/>
    <property type="evidence" value="ECO:0007669"/>
    <property type="project" value="TreeGrafter"/>
</dbReference>
<dbReference type="Gene3D" id="3.30.160.60">
    <property type="entry name" value="Classic Zinc Finger"/>
    <property type="match status" value="1"/>
</dbReference>
<dbReference type="Pfam" id="PF25037">
    <property type="entry name" value="VPS13_C"/>
    <property type="match status" value="1"/>
</dbReference>
<proteinExistence type="predicted"/>
<dbReference type="InterPro" id="IPR026847">
    <property type="entry name" value="VPS13"/>
</dbReference>
<dbReference type="Pfam" id="PF00643">
    <property type="entry name" value="zf-B_box"/>
    <property type="match status" value="1"/>
</dbReference>
<reference evidence="1" key="1">
    <citation type="journal article" date="2012" name="Nature">
        <title>The oyster genome reveals stress adaptation and complexity of shell formation.</title>
        <authorList>
            <person name="Zhang G."/>
            <person name="Fang X."/>
            <person name="Guo X."/>
            <person name="Li L."/>
            <person name="Luo R."/>
            <person name="Xu F."/>
            <person name="Yang P."/>
            <person name="Zhang L."/>
            <person name="Wang X."/>
            <person name="Qi H."/>
            <person name="Xiong Z."/>
            <person name="Que H."/>
            <person name="Xie Y."/>
            <person name="Holland P.W."/>
            <person name="Paps J."/>
            <person name="Zhu Y."/>
            <person name="Wu F."/>
            <person name="Chen Y."/>
            <person name="Wang J."/>
            <person name="Peng C."/>
            <person name="Meng J."/>
            <person name="Yang L."/>
            <person name="Liu J."/>
            <person name="Wen B."/>
            <person name="Zhang N."/>
            <person name="Huang Z."/>
            <person name="Zhu Q."/>
            <person name="Feng Y."/>
            <person name="Mount A."/>
            <person name="Hedgecock D."/>
            <person name="Xu Z."/>
            <person name="Liu Y."/>
            <person name="Domazet-Loso T."/>
            <person name="Du Y."/>
            <person name="Sun X."/>
            <person name="Zhang S."/>
            <person name="Liu B."/>
            <person name="Cheng P."/>
            <person name="Jiang X."/>
            <person name="Li J."/>
            <person name="Fan D."/>
            <person name="Wang W."/>
            <person name="Fu W."/>
            <person name="Wang T."/>
            <person name="Wang B."/>
            <person name="Zhang J."/>
            <person name="Peng Z."/>
            <person name="Li Y."/>
            <person name="Li N."/>
            <person name="Wang J."/>
            <person name="Chen M."/>
            <person name="He Y."/>
            <person name="Tan F."/>
            <person name="Song X."/>
            <person name="Zheng Q."/>
            <person name="Huang R."/>
            <person name="Yang H."/>
            <person name="Du X."/>
            <person name="Chen L."/>
            <person name="Yang M."/>
            <person name="Gaffney P.M."/>
            <person name="Wang S."/>
            <person name="Luo L."/>
            <person name="She Z."/>
            <person name="Ming Y."/>
            <person name="Huang W."/>
            <person name="Zhang S."/>
            <person name="Huang B."/>
            <person name="Zhang Y."/>
            <person name="Qu T."/>
            <person name="Ni P."/>
            <person name="Miao G."/>
            <person name="Wang J."/>
            <person name="Wang Q."/>
            <person name="Steinberg C.E."/>
            <person name="Wang H."/>
            <person name="Li N."/>
            <person name="Qian L."/>
            <person name="Zhang G."/>
            <person name="Li Y."/>
            <person name="Yang H."/>
            <person name="Liu X."/>
            <person name="Wang J."/>
            <person name="Yin Y."/>
            <person name="Wang J."/>
        </authorList>
    </citation>
    <scope>NUCLEOTIDE SEQUENCE [LARGE SCALE GENOMIC DNA]</scope>
    <source>
        <strain evidence="1">05x7-T-G4-1.051#20</strain>
    </source>
</reference>
<name>K1QCI3_MAGGI</name>
<organism evidence="1">
    <name type="scientific">Magallana gigas</name>
    <name type="common">Pacific oyster</name>
    <name type="synonym">Crassostrea gigas</name>
    <dbReference type="NCBI Taxonomy" id="29159"/>
    <lineage>
        <taxon>Eukaryota</taxon>
        <taxon>Metazoa</taxon>
        <taxon>Spiralia</taxon>
        <taxon>Lophotrochozoa</taxon>
        <taxon>Mollusca</taxon>
        <taxon>Bivalvia</taxon>
        <taxon>Autobranchia</taxon>
        <taxon>Pteriomorphia</taxon>
        <taxon>Ostreida</taxon>
        <taxon>Ostreoidea</taxon>
        <taxon>Ostreidae</taxon>
        <taxon>Magallana</taxon>
    </lineage>
</organism>
<dbReference type="EMBL" id="JH818813">
    <property type="protein sequence ID" value="EKC31668.1"/>
    <property type="molecule type" value="Genomic_DNA"/>
</dbReference>
<dbReference type="InParanoid" id="K1QCI3"/>
<evidence type="ECO:0000313" key="1">
    <source>
        <dbReference type="EMBL" id="EKC31668.1"/>
    </source>
</evidence>